<dbReference type="RefSeq" id="WP_111359780.1">
    <property type="nucleotide sequence ID" value="NZ_NHSK01000227.1"/>
</dbReference>
<feature type="compositionally biased region" description="Basic and acidic residues" evidence="1">
    <location>
        <begin position="1"/>
        <end position="23"/>
    </location>
</feature>
<feature type="region of interest" description="Disordered" evidence="1">
    <location>
        <begin position="1"/>
        <end position="88"/>
    </location>
</feature>
<evidence type="ECO:0000313" key="3">
    <source>
        <dbReference type="Proteomes" id="UP000248863"/>
    </source>
</evidence>
<organism evidence="2 3">
    <name type="scientific">Rhodoplanes elegans</name>
    <dbReference type="NCBI Taxonomy" id="29408"/>
    <lineage>
        <taxon>Bacteria</taxon>
        <taxon>Pseudomonadati</taxon>
        <taxon>Pseudomonadota</taxon>
        <taxon>Alphaproteobacteria</taxon>
        <taxon>Hyphomicrobiales</taxon>
        <taxon>Nitrobacteraceae</taxon>
        <taxon>Rhodoplanes</taxon>
    </lineage>
</organism>
<comment type="caution">
    <text evidence="2">The sequence shown here is derived from an EMBL/GenBank/DDBJ whole genome shotgun (WGS) entry which is preliminary data.</text>
</comment>
<dbReference type="Proteomes" id="UP000248863">
    <property type="component" value="Unassembled WGS sequence"/>
</dbReference>
<dbReference type="AlphaFoldDB" id="A0A327K293"/>
<sequence length="88" mass="9081">MPDTPRDGSTRADDPARADDRPMPDTAGAVPRPATPARTDPAAERPTGDDYAQAELGGTRGHPSLAPAPMTPQRAKKTPTTPGDGHTA</sequence>
<protein>
    <submittedName>
        <fullName evidence="2">Uncharacterized protein</fullName>
    </submittedName>
</protein>
<feature type="compositionally biased region" description="Low complexity" evidence="1">
    <location>
        <begin position="24"/>
        <end position="40"/>
    </location>
</feature>
<gene>
    <name evidence="2" type="ORF">CH338_25075</name>
</gene>
<evidence type="ECO:0000313" key="2">
    <source>
        <dbReference type="EMBL" id="RAI31906.1"/>
    </source>
</evidence>
<evidence type="ECO:0000256" key="1">
    <source>
        <dbReference type="SAM" id="MobiDB-lite"/>
    </source>
</evidence>
<keyword evidence="3" id="KW-1185">Reference proteome</keyword>
<proteinExistence type="predicted"/>
<dbReference type="OrthoDB" id="8247820at2"/>
<accession>A0A327K293</accession>
<name>A0A327K293_9BRAD</name>
<dbReference type="EMBL" id="NPEU01000465">
    <property type="protein sequence ID" value="RAI31906.1"/>
    <property type="molecule type" value="Genomic_DNA"/>
</dbReference>
<reference evidence="2 3" key="1">
    <citation type="submission" date="2017-07" db="EMBL/GenBank/DDBJ databases">
        <title>Draft Genome Sequences of Select Purple Nonsulfur Bacteria.</title>
        <authorList>
            <person name="Lasarre B."/>
            <person name="Mckinlay J.B."/>
        </authorList>
    </citation>
    <scope>NUCLEOTIDE SEQUENCE [LARGE SCALE GENOMIC DNA]</scope>
    <source>
        <strain evidence="2 3">DSM 11907</strain>
    </source>
</reference>